<dbReference type="GO" id="GO:0005524">
    <property type="term" value="F:ATP binding"/>
    <property type="evidence" value="ECO:0007669"/>
    <property type="project" value="UniProtKB-KW"/>
</dbReference>
<dbReference type="AlphaFoldDB" id="A0A0R1U6E4"/>
<dbReference type="FunFam" id="3.30.230.10:FF:000072">
    <property type="entry name" value="Diphosphomevalonate decarboxylase"/>
    <property type="match status" value="1"/>
</dbReference>
<dbReference type="GO" id="GO:0005829">
    <property type="term" value="C:cytosol"/>
    <property type="evidence" value="ECO:0007669"/>
    <property type="project" value="InterPro"/>
</dbReference>
<organism evidence="10 11">
    <name type="scientific">Lacticaseibacillus pantheris DSM 15945 = JCM 12539 = NBRC 106106</name>
    <dbReference type="NCBI Taxonomy" id="1423783"/>
    <lineage>
        <taxon>Bacteria</taxon>
        <taxon>Bacillati</taxon>
        <taxon>Bacillota</taxon>
        <taxon>Bacilli</taxon>
        <taxon>Lactobacillales</taxon>
        <taxon>Lactobacillaceae</taxon>
        <taxon>Lacticaseibacillus</taxon>
    </lineage>
</organism>
<dbReference type="NCBIfam" id="TIGR01240">
    <property type="entry name" value="mevDPdecarb"/>
    <property type="match status" value="1"/>
</dbReference>
<comment type="similarity">
    <text evidence="1">Belongs to the diphosphomevalonate decarboxylase family.</text>
</comment>
<evidence type="ECO:0000313" key="11">
    <source>
        <dbReference type="Proteomes" id="UP000051922"/>
    </source>
</evidence>
<dbReference type="Pfam" id="PF18376">
    <property type="entry name" value="MDD_C"/>
    <property type="match status" value="1"/>
</dbReference>
<dbReference type="PANTHER" id="PTHR10977:SF3">
    <property type="entry name" value="DIPHOSPHOMEVALONATE DECARBOXYLASE"/>
    <property type="match status" value="1"/>
</dbReference>
<reference evidence="10 11" key="1">
    <citation type="journal article" date="2015" name="Genome Announc.">
        <title>Expanding the biotechnology potential of lactobacilli through comparative genomics of 213 strains and associated genera.</title>
        <authorList>
            <person name="Sun Z."/>
            <person name="Harris H.M."/>
            <person name="McCann A."/>
            <person name="Guo C."/>
            <person name="Argimon S."/>
            <person name="Zhang W."/>
            <person name="Yang X."/>
            <person name="Jeffery I.B."/>
            <person name="Cooney J.C."/>
            <person name="Kagawa T.F."/>
            <person name="Liu W."/>
            <person name="Song Y."/>
            <person name="Salvetti E."/>
            <person name="Wrobel A."/>
            <person name="Rasinkangas P."/>
            <person name="Parkhill J."/>
            <person name="Rea M.C."/>
            <person name="O'Sullivan O."/>
            <person name="Ritari J."/>
            <person name="Douillard F.P."/>
            <person name="Paul Ross R."/>
            <person name="Yang R."/>
            <person name="Briner A.E."/>
            <person name="Felis G.E."/>
            <person name="de Vos W.M."/>
            <person name="Barrangou R."/>
            <person name="Klaenhammer T.R."/>
            <person name="Caufield P.W."/>
            <person name="Cui Y."/>
            <person name="Zhang H."/>
            <person name="O'Toole P.W."/>
        </authorList>
    </citation>
    <scope>NUCLEOTIDE SEQUENCE [LARGE SCALE GENOMIC DNA]</scope>
    <source>
        <strain evidence="10 11">DSM 15945</strain>
    </source>
</reference>
<evidence type="ECO:0000256" key="2">
    <source>
        <dbReference type="ARBA" id="ARBA00012296"/>
    </source>
</evidence>
<keyword evidence="11" id="KW-1185">Reference proteome</keyword>
<dbReference type="InterPro" id="IPR053859">
    <property type="entry name" value="MVD-like_N"/>
</dbReference>
<protein>
    <recommendedName>
        <fullName evidence="2">diphosphomevalonate decarboxylase</fullName>
        <ecNumber evidence="2">4.1.1.33</ecNumber>
    </recommendedName>
</protein>
<dbReference type="Gene3D" id="3.30.70.890">
    <property type="entry name" value="GHMP kinase, C-terminal domain"/>
    <property type="match status" value="1"/>
</dbReference>
<dbReference type="PATRIC" id="fig|1423783.4.peg.1641"/>
<keyword evidence="6" id="KW-0443">Lipid metabolism</keyword>
<dbReference type="SUPFAM" id="SSF55060">
    <property type="entry name" value="GHMP Kinase, C-terminal domain"/>
    <property type="match status" value="1"/>
</dbReference>
<evidence type="ECO:0000256" key="6">
    <source>
        <dbReference type="ARBA" id="ARBA00023098"/>
    </source>
</evidence>
<evidence type="ECO:0000256" key="3">
    <source>
        <dbReference type="ARBA" id="ARBA00022516"/>
    </source>
</evidence>
<sequence>MLKVTARAHTNIALIKYWGKADPELMLPANSSVSLTLDQFYADTTVSFAAETGNDTFVLDGVKQSPAATQRIHQFLDLVRARTGVRGSATVRSVNHVPNAAGLASSSSAFAALALAATRAAGAELSPRELSRLARRGSGSATRSIFGGTAIWHKGHDDDSSFAEPVPTAPSLSLRMVAILIDDRQKDVSSRDGMARTVATSPYFPVFAATAEHDAPAMVAALAQGDMEQIGQFTERSAMMMHGANMAAEPPFTYFAPATLTAWAAVRAVRDAGLPAYATMDAGPNVKVLTDATHVDAVVAALHAQLDNELVVCAPGPAASVIDTTE</sequence>
<dbReference type="InterPro" id="IPR036554">
    <property type="entry name" value="GHMP_kinase_C_sf"/>
</dbReference>
<dbReference type="GO" id="GO:0004163">
    <property type="term" value="F:diphosphomevalonate decarboxylase activity"/>
    <property type="evidence" value="ECO:0007669"/>
    <property type="project" value="UniProtKB-EC"/>
</dbReference>
<dbReference type="InterPro" id="IPR020568">
    <property type="entry name" value="Ribosomal_Su5_D2-typ_SF"/>
</dbReference>
<dbReference type="Pfam" id="PF22700">
    <property type="entry name" value="MVD-like_N"/>
    <property type="match status" value="1"/>
</dbReference>
<feature type="domain" description="Diphosphomevalonate decarboxylase-like N-terminal" evidence="9">
    <location>
        <begin position="8"/>
        <end position="163"/>
    </location>
</feature>
<dbReference type="STRING" id="1423783.FC50_GL001599"/>
<dbReference type="SUPFAM" id="SSF54211">
    <property type="entry name" value="Ribosomal protein S5 domain 2-like"/>
    <property type="match status" value="1"/>
</dbReference>
<evidence type="ECO:0000256" key="1">
    <source>
        <dbReference type="ARBA" id="ARBA00008831"/>
    </source>
</evidence>
<evidence type="ECO:0000259" key="9">
    <source>
        <dbReference type="Pfam" id="PF22700"/>
    </source>
</evidence>
<dbReference type="PANTHER" id="PTHR10977">
    <property type="entry name" value="DIPHOSPHOMEVALONATE DECARBOXYLASE"/>
    <property type="match status" value="1"/>
</dbReference>
<evidence type="ECO:0000313" key="10">
    <source>
        <dbReference type="EMBL" id="KRL85435.1"/>
    </source>
</evidence>
<dbReference type="RefSeq" id="WP_056956897.1">
    <property type="nucleotide sequence ID" value="NZ_AZFJ01000052.1"/>
</dbReference>
<dbReference type="InterPro" id="IPR005935">
    <property type="entry name" value="Mev_decarb"/>
</dbReference>
<dbReference type="InterPro" id="IPR029765">
    <property type="entry name" value="Mev_diP_decarb"/>
</dbReference>
<dbReference type="OrthoDB" id="5498344at2"/>
<keyword evidence="4" id="KW-0547">Nucleotide-binding</keyword>
<evidence type="ECO:0000256" key="7">
    <source>
        <dbReference type="ARBA" id="ARBA00023239"/>
    </source>
</evidence>
<proteinExistence type="inferred from homology"/>
<dbReference type="Gene3D" id="3.30.230.10">
    <property type="match status" value="1"/>
</dbReference>
<gene>
    <name evidence="10" type="ORF">FC50_GL001599</name>
</gene>
<name>A0A0R1U6E4_9LACO</name>
<dbReference type="EC" id="4.1.1.33" evidence="2"/>
<keyword evidence="5" id="KW-0067">ATP-binding</keyword>
<feature type="domain" description="Mvd1 C-terminal" evidence="8">
    <location>
        <begin position="179"/>
        <end position="306"/>
    </location>
</feature>
<dbReference type="EMBL" id="AZFJ01000052">
    <property type="protein sequence ID" value="KRL85435.1"/>
    <property type="molecule type" value="Genomic_DNA"/>
</dbReference>
<comment type="caution">
    <text evidence="10">The sequence shown here is derived from an EMBL/GenBank/DDBJ whole genome shotgun (WGS) entry which is preliminary data.</text>
</comment>
<accession>A0A0R1U6E4</accession>
<keyword evidence="3" id="KW-0444">Lipid biosynthesis</keyword>
<evidence type="ECO:0000256" key="4">
    <source>
        <dbReference type="ARBA" id="ARBA00022741"/>
    </source>
</evidence>
<dbReference type="Proteomes" id="UP000051922">
    <property type="component" value="Unassembled WGS sequence"/>
</dbReference>
<evidence type="ECO:0000256" key="5">
    <source>
        <dbReference type="ARBA" id="ARBA00022840"/>
    </source>
</evidence>
<dbReference type="InterPro" id="IPR041431">
    <property type="entry name" value="Mvd1_C"/>
</dbReference>
<dbReference type="PIRSF" id="PIRSF015950">
    <property type="entry name" value="Mev_P_decrbx"/>
    <property type="match status" value="1"/>
</dbReference>
<evidence type="ECO:0000259" key="8">
    <source>
        <dbReference type="Pfam" id="PF18376"/>
    </source>
</evidence>
<keyword evidence="7" id="KW-0456">Lyase</keyword>
<dbReference type="GO" id="GO:0019287">
    <property type="term" value="P:isopentenyl diphosphate biosynthetic process, mevalonate pathway"/>
    <property type="evidence" value="ECO:0007669"/>
    <property type="project" value="InterPro"/>
</dbReference>
<dbReference type="InterPro" id="IPR014721">
    <property type="entry name" value="Ribsml_uS5_D2-typ_fold_subgr"/>
</dbReference>